<evidence type="ECO:0000313" key="2">
    <source>
        <dbReference type="EMBL" id="MBW0522492.1"/>
    </source>
</evidence>
<protein>
    <submittedName>
        <fullName evidence="2">Uncharacterized protein</fullName>
    </submittedName>
</protein>
<comment type="caution">
    <text evidence="2">The sequence shown here is derived from an EMBL/GenBank/DDBJ whole genome shotgun (WGS) entry which is preliminary data.</text>
</comment>
<reference evidence="2" key="1">
    <citation type="submission" date="2021-03" db="EMBL/GenBank/DDBJ databases">
        <title>Draft genome sequence of rust myrtle Austropuccinia psidii MF-1, a brazilian biotype.</title>
        <authorList>
            <person name="Quecine M.C."/>
            <person name="Pachon D.M.R."/>
            <person name="Bonatelli M.L."/>
            <person name="Correr F.H."/>
            <person name="Franceschini L.M."/>
            <person name="Leite T.F."/>
            <person name="Margarido G.R.A."/>
            <person name="Almeida C.A."/>
            <person name="Ferrarezi J.A."/>
            <person name="Labate C.A."/>
        </authorList>
    </citation>
    <scope>NUCLEOTIDE SEQUENCE</scope>
    <source>
        <strain evidence="2">MF-1</strain>
    </source>
</reference>
<gene>
    <name evidence="2" type="ORF">O181_062207</name>
</gene>
<feature type="compositionally biased region" description="Polar residues" evidence="1">
    <location>
        <begin position="104"/>
        <end position="115"/>
    </location>
</feature>
<organism evidence="2 3">
    <name type="scientific">Austropuccinia psidii MF-1</name>
    <dbReference type="NCBI Taxonomy" id="1389203"/>
    <lineage>
        <taxon>Eukaryota</taxon>
        <taxon>Fungi</taxon>
        <taxon>Dikarya</taxon>
        <taxon>Basidiomycota</taxon>
        <taxon>Pucciniomycotina</taxon>
        <taxon>Pucciniomycetes</taxon>
        <taxon>Pucciniales</taxon>
        <taxon>Sphaerophragmiaceae</taxon>
        <taxon>Austropuccinia</taxon>
    </lineage>
</organism>
<accession>A0A9Q3I058</accession>
<proteinExistence type="predicted"/>
<feature type="region of interest" description="Disordered" evidence="1">
    <location>
        <begin position="94"/>
        <end position="115"/>
    </location>
</feature>
<name>A0A9Q3I058_9BASI</name>
<dbReference type="Proteomes" id="UP000765509">
    <property type="component" value="Unassembled WGS sequence"/>
</dbReference>
<keyword evidence="3" id="KW-1185">Reference proteome</keyword>
<evidence type="ECO:0000313" key="3">
    <source>
        <dbReference type="Proteomes" id="UP000765509"/>
    </source>
</evidence>
<sequence length="115" mass="13072">MQTIVPKTRKRYSLKSNMQEIIKVLNLTLIVGDGCGDDSYSESNPIEQYLVEFEDNDTMEIGPVHSTRKLVTRNLDGLKHKPPDRESISTRKMLLQGHMDHITPSPSQRGVHSLQ</sequence>
<evidence type="ECO:0000256" key="1">
    <source>
        <dbReference type="SAM" id="MobiDB-lite"/>
    </source>
</evidence>
<dbReference type="AlphaFoldDB" id="A0A9Q3I058"/>
<dbReference type="EMBL" id="AVOT02029593">
    <property type="protein sequence ID" value="MBW0522492.1"/>
    <property type="molecule type" value="Genomic_DNA"/>
</dbReference>